<keyword evidence="5" id="KW-1185">Reference proteome</keyword>
<evidence type="ECO:0000313" key="4">
    <source>
        <dbReference type="EMBL" id="KAK3606712.1"/>
    </source>
</evidence>
<reference evidence="4" key="3">
    <citation type="submission" date="2023-05" db="EMBL/GenBank/DDBJ databases">
        <authorList>
            <person name="Smith C.H."/>
        </authorList>
    </citation>
    <scope>NUCLEOTIDE SEQUENCE</scope>
    <source>
        <strain evidence="4">CHS0354</strain>
        <tissue evidence="4">Mantle</tissue>
    </source>
</reference>
<comment type="similarity">
    <text evidence="1">Belongs to the IF-3 family.</text>
</comment>
<dbReference type="Proteomes" id="UP001195483">
    <property type="component" value="Unassembled WGS sequence"/>
</dbReference>
<evidence type="ECO:0000313" key="5">
    <source>
        <dbReference type="Proteomes" id="UP001195483"/>
    </source>
</evidence>
<dbReference type="InterPro" id="IPR001288">
    <property type="entry name" value="Translation_initiation_fac_3"/>
</dbReference>
<reference evidence="4" key="2">
    <citation type="journal article" date="2021" name="Genome Biol. Evol.">
        <title>Developing a high-quality reference genome for a parasitic bivalve with doubly uniparental inheritance (Bivalvia: Unionida).</title>
        <authorList>
            <person name="Smith C.H."/>
        </authorList>
    </citation>
    <scope>NUCLEOTIDE SEQUENCE</scope>
    <source>
        <strain evidence="4">CHS0354</strain>
        <tissue evidence="4">Mantle</tissue>
    </source>
</reference>
<proteinExistence type="inferred from homology"/>
<evidence type="ECO:0000256" key="2">
    <source>
        <dbReference type="ARBA" id="ARBA00022540"/>
    </source>
</evidence>
<dbReference type="Gene3D" id="3.30.110.10">
    <property type="entry name" value="Translation initiation factor 3 (IF-3), C-terminal domain"/>
    <property type="match status" value="1"/>
</dbReference>
<organism evidence="4 5">
    <name type="scientific">Potamilus streckersoni</name>
    <dbReference type="NCBI Taxonomy" id="2493646"/>
    <lineage>
        <taxon>Eukaryota</taxon>
        <taxon>Metazoa</taxon>
        <taxon>Spiralia</taxon>
        <taxon>Lophotrochozoa</taxon>
        <taxon>Mollusca</taxon>
        <taxon>Bivalvia</taxon>
        <taxon>Autobranchia</taxon>
        <taxon>Heteroconchia</taxon>
        <taxon>Palaeoheterodonta</taxon>
        <taxon>Unionida</taxon>
        <taxon>Unionoidea</taxon>
        <taxon>Unionidae</taxon>
        <taxon>Ambleminae</taxon>
        <taxon>Lampsilini</taxon>
        <taxon>Potamilus</taxon>
    </lineage>
</organism>
<evidence type="ECO:0008006" key="6">
    <source>
        <dbReference type="Google" id="ProtNLM"/>
    </source>
</evidence>
<evidence type="ECO:0000256" key="3">
    <source>
        <dbReference type="ARBA" id="ARBA00022917"/>
    </source>
</evidence>
<comment type="caution">
    <text evidence="4">The sequence shown here is derived from an EMBL/GenBank/DDBJ whole genome shotgun (WGS) entry which is preliminary data.</text>
</comment>
<name>A0AAE0TAD0_9BIVA</name>
<gene>
    <name evidence="4" type="ORF">CHS0354_005850</name>
</gene>
<dbReference type="PANTHER" id="PTHR10938:SF0">
    <property type="entry name" value="TRANSLATION INITIATION FACTOR IF-3, MITOCHONDRIAL"/>
    <property type="match status" value="1"/>
</dbReference>
<sequence>MSISSKIYHRMRRAILKNPLWTAFRHKRHIPHFLPLLGSRFIFLGTTGRLLLAKVWSTKEITCNFSQRQTFVTSENHLSRAKSDEEEAGELIKTPVKVSVVQVFDPQGLFIGKMPITKARKFAEEKNMVLFQMKSTVDDPKINQRLACYKMIVPEDLMEERKKDKQSKSKDKSEKLFTINDKINDHDLFVKINKIKQELEDGCVVKITIKATGSQGQDGNLMNKVFKKISDDTTGLAIVTKASVDLATEIKFVLKRKEEKKEQAVDV</sequence>
<keyword evidence="3" id="KW-0648">Protein biosynthesis</keyword>
<evidence type="ECO:0000256" key="1">
    <source>
        <dbReference type="ARBA" id="ARBA00005439"/>
    </source>
</evidence>
<dbReference type="EMBL" id="JAEAOA010000417">
    <property type="protein sequence ID" value="KAK3606712.1"/>
    <property type="molecule type" value="Genomic_DNA"/>
</dbReference>
<dbReference type="GO" id="GO:0043022">
    <property type="term" value="F:ribosome binding"/>
    <property type="evidence" value="ECO:0007669"/>
    <property type="project" value="TreeGrafter"/>
</dbReference>
<dbReference type="GO" id="GO:0032790">
    <property type="term" value="P:ribosome disassembly"/>
    <property type="evidence" value="ECO:0007669"/>
    <property type="project" value="TreeGrafter"/>
</dbReference>
<keyword evidence="2" id="KW-0396">Initiation factor</keyword>
<protein>
    <recommendedName>
        <fullName evidence="6">Translation initiation factor IF-3</fullName>
    </recommendedName>
</protein>
<reference evidence="4" key="1">
    <citation type="journal article" date="2021" name="Genome Biol. Evol.">
        <title>A High-Quality Reference Genome for a Parasitic Bivalve with Doubly Uniparental Inheritance (Bivalvia: Unionida).</title>
        <authorList>
            <person name="Smith C.H."/>
        </authorList>
    </citation>
    <scope>NUCLEOTIDE SEQUENCE</scope>
    <source>
        <strain evidence="4">CHS0354</strain>
    </source>
</reference>
<dbReference type="InterPro" id="IPR036788">
    <property type="entry name" value="T_IF-3_C_sf"/>
</dbReference>
<dbReference type="AlphaFoldDB" id="A0AAE0TAD0"/>
<dbReference type="PANTHER" id="PTHR10938">
    <property type="entry name" value="TRANSLATION INITIATION FACTOR IF-3"/>
    <property type="match status" value="1"/>
</dbReference>
<dbReference type="GO" id="GO:0003743">
    <property type="term" value="F:translation initiation factor activity"/>
    <property type="evidence" value="ECO:0007669"/>
    <property type="project" value="UniProtKB-KW"/>
</dbReference>
<dbReference type="SUPFAM" id="SSF55200">
    <property type="entry name" value="Translation initiation factor IF3, C-terminal domain"/>
    <property type="match status" value="1"/>
</dbReference>
<accession>A0AAE0TAD0</accession>